<dbReference type="Proteomes" id="UP000051673">
    <property type="component" value="Unassembled WGS sequence"/>
</dbReference>
<dbReference type="Gene3D" id="3.20.20.190">
    <property type="entry name" value="Phosphatidylinositol (PI) phosphodiesterase"/>
    <property type="match status" value="1"/>
</dbReference>
<protein>
    <submittedName>
        <fullName evidence="2">Glycerophosphoryl diester phosphodiesterase</fullName>
    </submittedName>
</protein>
<accession>A0A0R2JKI0</accession>
<dbReference type="PATRIC" id="fig|1620.3.peg.1299"/>
<evidence type="ECO:0000313" key="2">
    <source>
        <dbReference type="EMBL" id="KRN77758.1"/>
    </source>
</evidence>
<dbReference type="InterPro" id="IPR017946">
    <property type="entry name" value="PLC-like_Pdiesterase_TIM-brl"/>
</dbReference>
<dbReference type="InterPro" id="IPR030395">
    <property type="entry name" value="GP_PDE_dom"/>
</dbReference>
<dbReference type="PROSITE" id="PS51704">
    <property type="entry name" value="GP_PDE"/>
    <property type="match status" value="1"/>
</dbReference>
<gene>
    <name evidence="2" type="ORF">IV67_GL001284</name>
</gene>
<dbReference type="SUPFAM" id="SSF51695">
    <property type="entry name" value="PLC-like phosphodiesterases"/>
    <property type="match status" value="1"/>
</dbReference>
<evidence type="ECO:0000259" key="1">
    <source>
        <dbReference type="PROSITE" id="PS51704"/>
    </source>
</evidence>
<evidence type="ECO:0000313" key="3">
    <source>
        <dbReference type="Proteomes" id="UP000051673"/>
    </source>
</evidence>
<dbReference type="PANTHER" id="PTHR46211">
    <property type="entry name" value="GLYCEROPHOSPHORYL DIESTER PHOSPHODIESTERASE"/>
    <property type="match status" value="1"/>
</dbReference>
<dbReference type="STRING" id="1620.IV67_GL001284"/>
<dbReference type="OrthoDB" id="384721at2"/>
<proteinExistence type="predicted"/>
<feature type="domain" description="GP-PDE" evidence="1">
    <location>
        <begin position="2"/>
        <end position="245"/>
    </location>
</feature>
<name>A0A0R2JKI0_9LACO</name>
<dbReference type="Pfam" id="PF03009">
    <property type="entry name" value="GDPD"/>
    <property type="match status" value="1"/>
</dbReference>
<comment type="caution">
    <text evidence="2">The sequence shown here is derived from an EMBL/GenBank/DDBJ whole genome shotgun (WGS) entry which is preliminary data.</text>
</comment>
<dbReference type="EMBL" id="JQCD01000009">
    <property type="protein sequence ID" value="KRN77758.1"/>
    <property type="molecule type" value="Genomic_DNA"/>
</dbReference>
<dbReference type="RefSeq" id="WP_057786092.1">
    <property type="nucleotide sequence ID" value="NZ_JQCD01000009.1"/>
</dbReference>
<dbReference type="GO" id="GO:0006629">
    <property type="term" value="P:lipid metabolic process"/>
    <property type="evidence" value="ECO:0007669"/>
    <property type="project" value="InterPro"/>
</dbReference>
<reference evidence="2 3" key="1">
    <citation type="journal article" date="2015" name="Genome Announc.">
        <title>Expanding the biotechnology potential of lactobacilli through comparative genomics of 213 strains and associated genera.</title>
        <authorList>
            <person name="Sun Z."/>
            <person name="Harris H.M."/>
            <person name="McCann A."/>
            <person name="Guo C."/>
            <person name="Argimon S."/>
            <person name="Zhang W."/>
            <person name="Yang X."/>
            <person name="Jeffery I.B."/>
            <person name="Cooney J.C."/>
            <person name="Kagawa T.F."/>
            <person name="Liu W."/>
            <person name="Song Y."/>
            <person name="Salvetti E."/>
            <person name="Wrobel A."/>
            <person name="Rasinkangas P."/>
            <person name="Parkhill J."/>
            <person name="Rea M.C."/>
            <person name="O'Sullivan O."/>
            <person name="Ritari J."/>
            <person name="Douillard F.P."/>
            <person name="Paul Ross R."/>
            <person name="Yang R."/>
            <person name="Briner A.E."/>
            <person name="Felis G.E."/>
            <person name="de Vos W.M."/>
            <person name="Barrangou R."/>
            <person name="Klaenhammer T.R."/>
            <person name="Caufield P.W."/>
            <person name="Cui Y."/>
            <person name="Zhang H."/>
            <person name="O'Toole P.W."/>
        </authorList>
    </citation>
    <scope>NUCLEOTIDE SEQUENCE [LARGE SCALE GENOMIC DNA]</scope>
    <source>
        <strain evidence="2 3">DSM 20014</strain>
    </source>
</reference>
<organism evidence="2 3">
    <name type="scientific">Weissella minor</name>
    <dbReference type="NCBI Taxonomy" id="1620"/>
    <lineage>
        <taxon>Bacteria</taxon>
        <taxon>Bacillati</taxon>
        <taxon>Bacillota</taxon>
        <taxon>Bacilli</taxon>
        <taxon>Lactobacillales</taxon>
        <taxon>Lactobacillaceae</taxon>
        <taxon>Weissella</taxon>
    </lineage>
</organism>
<dbReference type="GO" id="GO:0008081">
    <property type="term" value="F:phosphoric diester hydrolase activity"/>
    <property type="evidence" value="ECO:0007669"/>
    <property type="project" value="InterPro"/>
</dbReference>
<dbReference type="PANTHER" id="PTHR46211:SF14">
    <property type="entry name" value="GLYCEROPHOSPHODIESTER PHOSPHODIESTERASE"/>
    <property type="match status" value="1"/>
</dbReference>
<sequence>MTKIIAHRGLSAIAPENTFYSFNPMVDYDLDWFETDVSITADGELVLLHDDRLDRTTDHNGEISAQLFDDIIDADAGSWFGPEFAQASLLTMDDLTQFVSQTGMNLNLELKGITGPNCSALADQLVAKLVPYLRNINSQVNLIISSFSPIMLLKLHAAAPELAYAVLYDEHQFLDDWQLIADACDAQYIHLDQVDATPENINAIHARGFQVNVYTVNDIETVNYLTTLGVDGVFTDVAHQLVARKVPAMAM</sequence>
<keyword evidence="3" id="KW-1185">Reference proteome</keyword>
<dbReference type="AlphaFoldDB" id="A0A0R2JKI0"/>